<reference evidence="2 3" key="1">
    <citation type="submission" date="2019-06" db="EMBL/GenBank/DDBJ databases">
        <title>Sorghum-associated microbial communities from plants grown in Nebraska, USA.</title>
        <authorList>
            <person name="Schachtman D."/>
        </authorList>
    </citation>
    <scope>NUCLEOTIDE SEQUENCE [LARGE SCALE GENOMIC DNA]</scope>
    <source>
        <strain evidence="2 3">T529</strain>
    </source>
</reference>
<dbReference type="InterPro" id="IPR010982">
    <property type="entry name" value="Lambda_DNA-bd_dom_sf"/>
</dbReference>
<feature type="domain" description="HTH cro/C1-type" evidence="1">
    <location>
        <begin position="34"/>
        <end position="93"/>
    </location>
</feature>
<evidence type="ECO:0000313" key="2">
    <source>
        <dbReference type="EMBL" id="TWD75983.1"/>
    </source>
</evidence>
<evidence type="ECO:0000313" key="3">
    <source>
        <dbReference type="Proteomes" id="UP000319722"/>
    </source>
</evidence>
<dbReference type="EMBL" id="VIVL01000014">
    <property type="protein sequence ID" value="TWD75983.1"/>
    <property type="molecule type" value="Genomic_DNA"/>
</dbReference>
<dbReference type="PROSITE" id="PS50943">
    <property type="entry name" value="HTH_CROC1"/>
    <property type="match status" value="1"/>
</dbReference>
<accession>A0A561BAS6</accession>
<proteinExistence type="predicted"/>
<name>A0A561BAS6_9BURK</name>
<dbReference type="SMART" id="SM00530">
    <property type="entry name" value="HTH_XRE"/>
    <property type="match status" value="1"/>
</dbReference>
<dbReference type="GO" id="GO:0003677">
    <property type="term" value="F:DNA binding"/>
    <property type="evidence" value="ECO:0007669"/>
    <property type="project" value="InterPro"/>
</dbReference>
<dbReference type="SUPFAM" id="SSF47413">
    <property type="entry name" value="lambda repressor-like DNA-binding domains"/>
    <property type="match status" value="1"/>
</dbReference>
<evidence type="ECO:0000259" key="1">
    <source>
        <dbReference type="PROSITE" id="PS50943"/>
    </source>
</evidence>
<dbReference type="Gene3D" id="1.10.260.40">
    <property type="entry name" value="lambda repressor-like DNA-binding domains"/>
    <property type="match status" value="1"/>
</dbReference>
<dbReference type="Pfam" id="PF13560">
    <property type="entry name" value="HTH_31"/>
    <property type="match status" value="1"/>
</dbReference>
<dbReference type="AlphaFoldDB" id="A0A561BAS6"/>
<sequence length="108" mass="11547">MNSSSVKVEAVRAADPIAPPPILVRGQGGLGQYVRQARKRQQLRIDDAANLFGVSVDLVSRLENGAGSVRLDKLQAVLDGLGLALVVGPKSDLQSFVTRQKALDDERV</sequence>
<protein>
    <submittedName>
        <fullName evidence="2">Xre family transcriptional regulator</fullName>
    </submittedName>
</protein>
<organism evidence="2 3">
    <name type="scientific">Variovorax beijingensis</name>
    <dbReference type="NCBI Taxonomy" id="2496117"/>
    <lineage>
        <taxon>Bacteria</taxon>
        <taxon>Pseudomonadati</taxon>
        <taxon>Pseudomonadota</taxon>
        <taxon>Betaproteobacteria</taxon>
        <taxon>Burkholderiales</taxon>
        <taxon>Comamonadaceae</taxon>
        <taxon>Variovorax</taxon>
    </lineage>
</organism>
<dbReference type="RefSeq" id="WP_145747043.1">
    <property type="nucleotide sequence ID" value="NZ_VIVL01000014.1"/>
</dbReference>
<dbReference type="InterPro" id="IPR001387">
    <property type="entry name" value="Cro/C1-type_HTH"/>
</dbReference>
<dbReference type="CDD" id="cd00093">
    <property type="entry name" value="HTH_XRE"/>
    <property type="match status" value="1"/>
</dbReference>
<dbReference type="OrthoDB" id="8779688at2"/>
<gene>
    <name evidence="2" type="ORF">FB547_11454</name>
</gene>
<comment type="caution">
    <text evidence="2">The sequence shown here is derived from an EMBL/GenBank/DDBJ whole genome shotgun (WGS) entry which is preliminary data.</text>
</comment>
<dbReference type="Proteomes" id="UP000319722">
    <property type="component" value="Unassembled WGS sequence"/>
</dbReference>